<accession>A0A0C6FPE2</accession>
<sequence>MRPAHPTLWNTRRSCRAVLLAFLASAAGVSDGWAEENECRRAPTLSAGPVLALGRVSAPGRTAFVKDGLARAGCTDPGPARRERAYLVTGDAVILGERRGAFLCATYRSGKDDDVGRTGWIPAEAMAVEPAGSVAVEGWLGTWKQAEAQIRVTRGDKAGTLAVAGDATWGAGDPERVRRGGIHTGGMSGTVAPVDAAASFALGETGSLPVQKGADTDCKILLRRLGPWLVVNDNLACGGLNVTVGGVYRRTS</sequence>
<keyword evidence="2" id="KW-0614">Plasmid</keyword>
<evidence type="ECO:0000256" key="1">
    <source>
        <dbReference type="SAM" id="SignalP"/>
    </source>
</evidence>
<keyword evidence="1" id="KW-0732">Signal</keyword>
<dbReference type="RefSeq" id="WP_082743048.1">
    <property type="nucleotide sequence ID" value="NZ_AP014706.1"/>
</dbReference>
<reference evidence="3" key="2">
    <citation type="submission" date="2015-01" db="EMBL/GenBank/DDBJ databases">
        <title>Complete genome sequence of Methylobacterium aquaticum strain 22A.</title>
        <authorList>
            <person name="Tani A."/>
            <person name="Ogura Y."/>
            <person name="Hayashi T."/>
        </authorList>
    </citation>
    <scope>NUCLEOTIDE SEQUENCE [LARGE SCALE GENOMIC DNA]</scope>
    <source>
        <strain evidence="3">MA-22A</strain>
        <plasmid evidence="3">Plasmid pMaq22A_2p DNA</plasmid>
    </source>
</reference>
<organism evidence="2 3">
    <name type="scientific">Methylobacterium aquaticum</name>
    <dbReference type="NCBI Taxonomy" id="270351"/>
    <lineage>
        <taxon>Bacteria</taxon>
        <taxon>Pseudomonadati</taxon>
        <taxon>Pseudomonadota</taxon>
        <taxon>Alphaproteobacteria</taxon>
        <taxon>Hyphomicrobiales</taxon>
        <taxon>Methylobacteriaceae</taxon>
        <taxon>Methylobacterium</taxon>
    </lineage>
</organism>
<reference evidence="2 3" key="1">
    <citation type="journal article" date="2015" name="Genome Announc.">
        <title>Complete Genome Sequence of Methylobacterium aquaticum Strain 22A, Isolated from Racomitrium japonicum Moss.</title>
        <authorList>
            <person name="Tani A."/>
            <person name="Ogura Y."/>
            <person name="Hayashi T."/>
            <person name="Kimbara K."/>
        </authorList>
    </citation>
    <scope>NUCLEOTIDE SEQUENCE [LARGE SCALE GENOMIC DNA]</scope>
    <source>
        <strain evidence="2 3">MA-22A</strain>
        <plasmid evidence="3">Plasmid pMaq22A_2p DNA</plasmid>
    </source>
</reference>
<feature type="signal peptide" evidence="1">
    <location>
        <begin position="1"/>
        <end position="26"/>
    </location>
</feature>
<protein>
    <submittedName>
        <fullName evidence="2">Signal peptide protein</fullName>
    </submittedName>
</protein>
<gene>
    <name evidence="2" type="ORF">Maq22A_2p42250</name>
</gene>
<dbReference type="PATRIC" id="fig|270351.10.peg.7362"/>
<dbReference type="KEGG" id="maqu:Maq22A_2p42250"/>
<evidence type="ECO:0000313" key="2">
    <source>
        <dbReference type="EMBL" id="BAQ50188.1"/>
    </source>
</evidence>
<dbReference type="OrthoDB" id="6847114at2"/>
<dbReference type="EMBL" id="AP014706">
    <property type="protein sequence ID" value="BAQ50188.1"/>
    <property type="molecule type" value="Genomic_DNA"/>
</dbReference>
<geneLocation type="plasmid" evidence="3">
    <name>pMaq22A_2p DNA</name>
</geneLocation>
<dbReference type="AlphaFoldDB" id="A0A0C6FPE2"/>
<name>A0A0C6FPE2_9HYPH</name>
<feature type="chain" id="PRO_5002189312" evidence="1">
    <location>
        <begin position="27"/>
        <end position="252"/>
    </location>
</feature>
<evidence type="ECO:0000313" key="3">
    <source>
        <dbReference type="Proteomes" id="UP000061432"/>
    </source>
</evidence>
<dbReference type="Proteomes" id="UP000061432">
    <property type="component" value="Plasmid pMaq22A_2p"/>
</dbReference>
<proteinExistence type="predicted"/>